<proteinExistence type="predicted"/>
<comment type="caution">
    <text evidence="4">The sequence shown here is derived from an EMBL/GenBank/DDBJ whole genome shotgun (WGS) entry which is preliminary data.</text>
</comment>
<name>A0A084T289_9BACT</name>
<dbReference type="InterPro" id="IPR006558">
    <property type="entry name" value="LamG-like"/>
</dbReference>
<keyword evidence="1" id="KW-0732">Signal</keyword>
<dbReference type="AlphaFoldDB" id="A0A084T289"/>
<protein>
    <recommendedName>
        <fullName evidence="3">LamG-like jellyroll fold domain-containing protein</fullName>
    </recommendedName>
</protein>
<dbReference type="Proteomes" id="UP000028547">
    <property type="component" value="Unassembled WGS sequence"/>
</dbReference>
<evidence type="ECO:0000256" key="2">
    <source>
        <dbReference type="ARBA" id="ARBA00023157"/>
    </source>
</evidence>
<evidence type="ECO:0000259" key="3">
    <source>
        <dbReference type="SMART" id="SM00560"/>
    </source>
</evidence>
<dbReference type="SUPFAM" id="SSF49899">
    <property type="entry name" value="Concanavalin A-like lectins/glucanases"/>
    <property type="match status" value="1"/>
</dbReference>
<keyword evidence="2" id="KW-1015">Disulfide bond</keyword>
<gene>
    <name evidence="4" type="ORF">Q664_00180</name>
</gene>
<evidence type="ECO:0000313" key="4">
    <source>
        <dbReference type="EMBL" id="KFA94824.1"/>
    </source>
</evidence>
<dbReference type="SMART" id="SM00560">
    <property type="entry name" value="LamGL"/>
    <property type="match status" value="1"/>
</dbReference>
<organism evidence="4 5">
    <name type="scientific">Archangium violaceum Cb vi76</name>
    <dbReference type="NCBI Taxonomy" id="1406225"/>
    <lineage>
        <taxon>Bacteria</taxon>
        <taxon>Pseudomonadati</taxon>
        <taxon>Myxococcota</taxon>
        <taxon>Myxococcia</taxon>
        <taxon>Myxococcales</taxon>
        <taxon>Cystobacterineae</taxon>
        <taxon>Archangiaceae</taxon>
        <taxon>Archangium</taxon>
    </lineage>
</organism>
<dbReference type="EMBL" id="JPMI01000003">
    <property type="protein sequence ID" value="KFA94824.1"/>
    <property type="molecule type" value="Genomic_DNA"/>
</dbReference>
<feature type="domain" description="LamG-like jellyroll fold" evidence="3">
    <location>
        <begin position="200"/>
        <end position="340"/>
    </location>
</feature>
<evidence type="ECO:0000313" key="5">
    <source>
        <dbReference type="Proteomes" id="UP000028547"/>
    </source>
</evidence>
<dbReference type="InterPro" id="IPR013320">
    <property type="entry name" value="ConA-like_dom_sf"/>
</dbReference>
<dbReference type="Gene3D" id="2.60.120.200">
    <property type="match status" value="1"/>
</dbReference>
<dbReference type="RefSeq" id="WP_043388386.1">
    <property type="nucleotide sequence ID" value="NZ_JPMI01000003.1"/>
</dbReference>
<reference evidence="4 5" key="1">
    <citation type="submission" date="2014-07" db="EMBL/GenBank/DDBJ databases">
        <title>Draft Genome Sequence of Gephyronic Acid Producer, Cystobacter violaceus Strain Cb vi76.</title>
        <authorList>
            <person name="Stevens D.C."/>
            <person name="Young J."/>
            <person name="Carmichael R."/>
            <person name="Tan J."/>
            <person name="Taylor R.E."/>
        </authorList>
    </citation>
    <scope>NUCLEOTIDE SEQUENCE [LARGE SCALE GENOMIC DNA]</scope>
    <source>
        <strain evidence="4 5">Cb vi76</strain>
    </source>
</reference>
<accession>A0A084T289</accession>
<dbReference type="Pfam" id="PF13385">
    <property type="entry name" value="Laminin_G_3"/>
    <property type="match status" value="1"/>
</dbReference>
<evidence type="ECO:0000256" key="1">
    <source>
        <dbReference type="ARBA" id="ARBA00022729"/>
    </source>
</evidence>
<sequence length="557" mass="60581">MLKLPRLDDLTHAGLVEEARALIPMLAPEWTDHNPSDPGITLLEMFAWLTELTVYRLDQVPERSYWTFLKLLNGPDWNPEDTSTQALEVAIRDTVRELRERYRAVTPEDFERLVLEDRRGAGPRVRRAHCVAELNLLESPTRAAPGHVSVVVVPDAPWPARWARGRAGPVPAPPEPAVLLAFDGQGSFVDLGGYGEALEGNLTFSAWLYPLDVGRGRQVLLSWGGPEGSALVLETDGSLSYSVPGTRVPLPAKDTVRAGVWNHAAVTWLRKADASHSHLRLHLGGRFVAEVAVPGALPESTAARPFRLGGTGSAERAGDVRSFSGFISDVCLWHAERTAGQLADELKRPPRGDEETLLACFPCDDGPGATSVRNLKQGGVLGKCQDTWRDATLPLDASSTLLRDLHAFLDQRRLLTTKHHVLGPVFVRVNLKAQLYLNSDALPQTITADAARALQRYLHPLTGGRDGKGWPFGRDLYVSEVYELLSGVAGVAFVGTPGECLEGGGTAHGVMLSVTGDTTRFLADGTLRLLTPELPLPGLLTFETFDFVGGQWRPTSP</sequence>